<dbReference type="WBParaSite" id="MBELARI_LOCUS15703">
    <property type="protein sequence ID" value="MBELARI_LOCUS15703"/>
    <property type="gene ID" value="MBELARI_LOCUS15703"/>
</dbReference>
<evidence type="ECO:0000256" key="7">
    <source>
        <dbReference type="SAM" id="SignalP"/>
    </source>
</evidence>
<keyword evidence="5" id="KW-0325">Glycoprotein</keyword>
<evidence type="ECO:0000256" key="1">
    <source>
        <dbReference type="ARBA" id="ARBA00004141"/>
    </source>
</evidence>
<evidence type="ECO:0000256" key="6">
    <source>
        <dbReference type="SAM" id="Phobius"/>
    </source>
</evidence>
<evidence type="ECO:0000256" key="4">
    <source>
        <dbReference type="ARBA" id="ARBA00023136"/>
    </source>
</evidence>
<feature type="transmembrane region" description="Helical" evidence="6">
    <location>
        <begin position="136"/>
        <end position="158"/>
    </location>
</feature>
<keyword evidence="4 6" id="KW-0472">Membrane</keyword>
<evidence type="ECO:0000256" key="3">
    <source>
        <dbReference type="ARBA" id="ARBA00022989"/>
    </source>
</evidence>
<dbReference type="Pfam" id="PF10192">
    <property type="entry name" value="GPR180-TMEM145_TM"/>
    <property type="match status" value="1"/>
</dbReference>
<dbReference type="AlphaFoldDB" id="A0AAF3EP64"/>
<sequence>MALFISNLFILFLFDLNWAKYSRGIIATTSEYMPWVYLDRFCFVTEMGTLNFTIRYPTDIGVQSLLLYYDTPDQWDAVYDTALTCEQRVAVLDPENNQQIKLTPSDDRFDSTIIGWLSYLISSITTATKYPAKRSFYYVLGALMTFWFFMGPISLLIANFVLDDWVREEVVNLVECCVTFYGFFVFTILTWPSSANHNFPFHVRTTQIGDSYQGDFPQSTYEVRYSNGNGEANIEQIRELSPGMMRNGMVDERRSTANTPR</sequence>
<keyword evidence="10" id="KW-1185">Reference proteome</keyword>
<dbReference type="GO" id="GO:0007186">
    <property type="term" value="P:G protein-coupled receptor signaling pathway"/>
    <property type="evidence" value="ECO:0007669"/>
    <property type="project" value="InterPro"/>
</dbReference>
<dbReference type="PANTHER" id="PTHR23252">
    <property type="entry name" value="INTIMAL THICKNESS RECEPTOR-RELATED"/>
    <property type="match status" value="1"/>
</dbReference>
<evidence type="ECO:0000256" key="5">
    <source>
        <dbReference type="ARBA" id="ARBA00023180"/>
    </source>
</evidence>
<feature type="domain" description="GPR180-like N-terminal" evidence="9">
    <location>
        <begin position="34"/>
        <end position="107"/>
    </location>
</feature>
<evidence type="ECO:0000256" key="2">
    <source>
        <dbReference type="ARBA" id="ARBA00022692"/>
    </source>
</evidence>
<protein>
    <submittedName>
        <fullName evidence="11">Uncharacterized protein</fullName>
    </submittedName>
</protein>
<keyword evidence="7" id="KW-0732">Signal</keyword>
<dbReference type="GO" id="GO:0019236">
    <property type="term" value="P:response to pheromone"/>
    <property type="evidence" value="ECO:0007669"/>
    <property type="project" value="InterPro"/>
</dbReference>
<dbReference type="InterPro" id="IPR053880">
    <property type="entry name" value="GPR180-like_N"/>
</dbReference>
<dbReference type="InterPro" id="IPR019336">
    <property type="entry name" value="GPR180/TMEM145_TM"/>
</dbReference>
<comment type="subcellular location">
    <subcellularLocation>
        <location evidence="1">Membrane</location>
        <topology evidence="1">Multi-pass membrane protein</topology>
    </subcellularLocation>
</comment>
<dbReference type="Pfam" id="PF21892">
    <property type="entry name" value="TMEM145_N"/>
    <property type="match status" value="1"/>
</dbReference>
<feature type="domain" description="GPR180/TMEM145 transmembrane" evidence="8">
    <location>
        <begin position="113"/>
        <end position="186"/>
    </location>
</feature>
<dbReference type="Proteomes" id="UP000887575">
    <property type="component" value="Unassembled WGS sequence"/>
</dbReference>
<dbReference type="InterPro" id="IPR047831">
    <property type="entry name" value="GPR180/TMEM145"/>
</dbReference>
<name>A0AAF3EP64_9BILA</name>
<keyword evidence="2 6" id="KW-0812">Transmembrane</keyword>
<accession>A0AAF3EP64</accession>
<evidence type="ECO:0000259" key="9">
    <source>
        <dbReference type="Pfam" id="PF21892"/>
    </source>
</evidence>
<evidence type="ECO:0000313" key="11">
    <source>
        <dbReference type="WBParaSite" id="MBELARI_LOCUS15703"/>
    </source>
</evidence>
<dbReference type="PANTHER" id="PTHR23252:SF24">
    <property type="entry name" value="TRANSMEMBRANE PROTEIN 145"/>
    <property type="match status" value="1"/>
</dbReference>
<dbReference type="GO" id="GO:0016020">
    <property type="term" value="C:membrane"/>
    <property type="evidence" value="ECO:0007669"/>
    <property type="project" value="UniProtKB-SubCell"/>
</dbReference>
<evidence type="ECO:0000259" key="8">
    <source>
        <dbReference type="Pfam" id="PF10192"/>
    </source>
</evidence>
<keyword evidence="3 6" id="KW-1133">Transmembrane helix</keyword>
<proteinExistence type="predicted"/>
<reference evidence="11" key="1">
    <citation type="submission" date="2024-02" db="UniProtKB">
        <authorList>
            <consortium name="WormBaseParasite"/>
        </authorList>
    </citation>
    <scope>IDENTIFICATION</scope>
</reference>
<feature type="signal peptide" evidence="7">
    <location>
        <begin position="1"/>
        <end position="19"/>
    </location>
</feature>
<evidence type="ECO:0000313" key="10">
    <source>
        <dbReference type="Proteomes" id="UP000887575"/>
    </source>
</evidence>
<feature type="chain" id="PRO_5042049426" evidence="7">
    <location>
        <begin position="20"/>
        <end position="261"/>
    </location>
</feature>
<feature type="transmembrane region" description="Helical" evidence="6">
    <location>
        <begin position="170"/>
        <end position="191"/>
    </location>
</feature>
<organism evidence="10 11">
    <name type="scientific">Mesorhabditis belari</name>
    <dbReference type="NCBI Taxonomy" id="2138241"/>
    <lineage>
        <taxon>Eukaryota</taxon>
        <taxon>Metazoa</taxon>
        <taxon>Ecdysozoa</taxon>
        <taxon>Nematoda</taxon>
        <taxon>Chromadorea</taxon>
        <taxon>Rhabditida</taxon>
        <taxon>Rhabditina</taxon>
        <taxon>Rhabditomorpha</taxon>
        <taxon>Rhabditoidea</taxon>
        <taxon>Rhabditidae</taxon>
        <taxon>Mesorhabditinae</taxon>
        <taxon>Mesorhabditis</taxon>
    </lineage>
</organism>